<protein>
    <submittedName>
        <fullName evidence="1">Uncharacterized protein</fullName>
    </submittedName>
</protein>
<dbReference type="KEGG" id="mmt:Metme_2809"/>
<reference key="2">
    <citation type="submission" date="2011-05" db="EMBL/GenBank/DDBJ databases">
        <title>Complete genome sequence of the aerobic marine methanotroph Methylomonas methanica MC09.</title>
        <authorList>
            <person name="Boden R."/>
            <person name="Cunliffe M."/>
            <person name="Scanlan J."/>
            <person name="Moussard H."/>
            <person name="Kits K.D."/>
            <person name="Klotz M."/>
            <person name="Jetten M."/>
            <person name="Vuilleumier S."/>
            <person name="Han J."/>
            <person name="Peters L."/>
            <person name="Mikhailova N."/>
            <person name="Teshima H."/>
            <person name="Tapia R."/>
            <person name="Kyrpides N."/>
            <person name="Ivanova N."/>
            <person name="Pagani I."/>
            <person name="Cheng J.-F."/>
            <person name="Goodwin L."/>
            <person name="Han C."/>
            <person name="Hauser L."/>
            <person name="Land M."/>
            <person name="Lapidus A."/>
            <person name="Lucas S."/>
            <person name="Pitluck S."/>
            <person name="Woyke T."/>
            <person name="Stein L.Y."/>
            <person name="Murrell C."/>
        </authorList>
    </citation>
    <scope>NUCLEOTIDE SEQUENCE</scope>
    <source>
        <strain>MC09</strain>
    </source>
</reference>
<evidence type="ECO:0000313" key="1">
    <source>
        <dbReference type="EMBL" id="AEG01191.1"/>
    </source>
</evidence>
<dbReference type="OrthoDB" id="7059632at2"/>
<gene>
    <name evidence="1" type="ordered locus">Metme_2809</name>
</gene>
<dbReference type="HOGENOM" id="CLU_784843_0_0_6"/>
<dbReference type="Proteomes" id="UP000008888">
    <property type="component" value="Chromosome"/>
</dbReference>
<proteinExistence type="predicted"/>
<dbReference type="AlphaFoldDB" id="G0A052"/>
<accession>G0A052</accession>
<dbReference type="EMBL" id="CP002738">
    <property type="protein sequence ID" value="AEG01191.1"/>
    <property type="molecule type" value="Genomic_DNA"/>
</dbReference>
<sequence length="353" mass="40989">MSVGAIICYLKSLSDDEIISINKYWTLNDSNKNEFKYTLTQIDEQRDPKCSRVSVLVNKSSCLINNPAFFCKVCKQAKPVKNRTELMARLRLSSFQCQECEQKQISVLREESIKILRNFISDALKKTDYFHRLSYIDKLILLTMLFDNYQEKKPIISSDARLNITGSENVDIPALSRLVKIGALVKIVDLPEEVAHAETKFHESSLTTVSRLRRNRYMPRSQRNQFAIERGIYFSLPLGFNNSAEFIEKIYNDIVSGGIAANEVTDLKRMVIDMRIENFYRLIDHIAHDFNLEISNSVPLSALLSHLAERYPITKCYYTFHRYAKEVVLYMHKNDPPSYSRCHLFTKFVSNYT</sequence>
<reference evidence="1 2" key="1">
    <citation type="journal article" date="2011" name="J. Bacteriol.">
        <title>Complete Genome Sequence of the Aerobic Marine Methanotroph Methylomonas methanica MC09.</title>
        <authorList>
            <person name="Boden R."/>
            <person name="Cunliffe M."/>
            <person name="Scanlan J."/>
            <person name="Moussard H."/>
            <person name="Kits K.D."/>
            <person name="Klotz M.G."/>
            <person name="Jetten M.S."/>
            <person name="Vuilleumier S."/>
            <person name="Han J."/>
            <person name="Peters L."/>
            <person name="Mikhailova N."/>
            <person name="Teshima H."/>
            <person name="Tapia R."/>
            <person name="Kyrpides N."/>
            <person name="Ivanova N."/>
            <person name="Pagani I."/>
            <person name="Cheng J.F."/>
            <person name="Goodwin L."/>
            <person name="Han C."/>
            <person name="Hauser L."/>
            <person name="Land M.L."/>
            <person name="Lapidus A."/>
            <person name="Lucas S."/>
            <person name="Pitluck S."/>
            <person name="Woyke T."/>
            <person name="Stein L."/>
            <person name="Murrell J.C."/>
        </authorList>
    </citation>
    <scope>NUCLEOTIDE SEQUENCE [LARGE SCALE GENOMIC DNA]</scope>
    <source>
        <strain evidence="1 2">MC09</strain>
    </source>
</reference>
<organism evidence="1 2">
    <name type="scientific">Methylomonas methanica (strain DSM 25384 / MC09)</name>
    <dbReference type="NCBI Taxonomy" id="857087"/>
    <lineage>
        <taxon>Bacteria</taxon>
        <taxon>Pseudomonadati</taxon>
        <taxon>Pseudomonadota</taxon>
        <taxon>Gammaproteobacteria</taxon>
        <taxon>Methylococcales</taxon>
        <taxon>Methylococcaceae</taxon>
        <taxon>Methylomonas</taxon>
    </lineage>
</organism>
<dbReference type="RefSeq" id="WP_013819425.1">
    <property type="nucleotide sequence ID" value="NC_015572.1"/>
</dbReference>
<keyword evidence="2" id="KW-1185">Reference proteome</keyword>
<evidence type="ECO:0000313" key="2">
    <source>
        <dbReference type="Proteomes" id="UP000008888"/>
    </source>
</evidence>
<reference evidence="2" key="3">
    <citation type="submission" date="2011-05" db="EMBL/GenBank/DDBJ databases">
        <title>Complete sequence of Methylomonas methanica MC09.</title>
        <authorList>
            <consortium name="US DOE Joint Genome Institute"/>
            <person name="Lucas S."/>
            <person name="Han J."/>
            <person name="Lapidus A."/>
            <person name="Cheng J.-F."/>
            <person name="Goodwin L."/>
            <person name="Pitluck S."/>
            <person name="Peters L."/>
            <person name="Mikhailova N."/>
            <person name="Teshima H."/>
            <person name="Han C."/>
            <person name="Tapia R."/>
            <person name="Land M."/>
            <person name="Hauser L."/>
            <person name="Kyrpides N."/>
            <person name="Ivanova N."/>
            <person name="Pagani I."/>
            <person name="Stein L."/>
            <person name="Woyke T."/>
        </authorList>
    </citation>
    <scope>NUCLEOTIDE SEQUENCE [LARGE SCALE GENOMIC DNA]</scope>
    <source>
        <strain evidence="2">MC09</strain>
    </source>
</reference>
<name>G0A052_METMM</name>